<dbReference type="InterPro" id="IPR010241">
    <property type="entry name" value="Fd_pln"/>
</dbReference>
<keyword evidence="10 11" id="KW-0411">Iron-sulfur</keyword>
<dbReference type="GO" id="GO:0009055">
    <property type="term" value="F:electron transfer activity"/>
    <property type="evidence" value="ECO:0007669"/>
    <property type="project" value="InterPro"/>
</dbReference>
<feature type="domain" description="2Fe-2S ferredoxin-type" evidence="12">
    <location>
        <begin position="60"/>
        <end position="151"/>
    </location>
</feature>
<evidence type="ECO:0000256" key="8">
    <source>
        <dbReference type="ARBA" id="ARBA00022982"/>
    </source>
</evidence>
<evidence type="ECO:0000256" key="4">
    <source>
        <dbReference type="ARBA" id="ARBA00022448"/>
    </source>
</evidence>
<dbReference type="NCBIfam" id="TIGR02008">
    <property type="entry name" value="fdx_plant"/>
    <property type="match status" value="1"/>
</dbReference>
<dbReference type="InParanoid" id="A0A2P5EF12"/>
<evidence type="ECO:0000256" key="11">
    <source>
        <dbReference type="RuleBase" id="RU364001"/>
    </source>
</evidence>
<dbReference type="InterPro" id="IPR001041">
    <property type="entry name" value="2Fe-2S_ferredoxin-type"/>
</dbReference>
<dbReference type="GO" id="GO:0046872">
    <property type="term" value="F:metal ion binding"/>
    <property type="evidence" value="ECO:0007669"/>
    <property type="project" value="UniProtKB-KW"/>
</dbReference>
<dbReference type="Pfam" id="PF00111">
    <property type="entry name" value="Fer2"/>
    <property type="match status" value="1"/>
</dbReference>
<proteinExistence type="inferred from homology"/>
<protein>
    <recommendedName>
        <fullName evidence="11">Ferredoxin</fullName>
    </recommendedName>
</protein>
<keyword evidence="6 11" id="KW-0001">2Fe-2S</keyword>
<comment type="similarity">
    <text evidence="3 11">Belongs to the 2Fe2S plant-type ferredoxin family.</text>
</comment>
<keyword evidence="7 11" id="KW-0479">Metal-binding</keyword>
<dbReference type="STRING" id="63057.A0A2P5EF12"/>
<keyword evidence="14" id="KW-1185">Reference proteome</keyword>
<dbReference type="InterPro" id="IPR012675">
    <property type="entry name" value="Beta-grasp_dom_sf"/>
</dbReference>
<keyword evidence="8 11" id="KW-0249">Electron transport</keyword>
<comment type="function">
    <text evidence="1 11">Ferredoxins are iron-sulfur proteins that transfer electrons in a wide variety of metabolic reactions.</text>
</comment>
<keyword evidence="5 11" id="KW-0150">Chloroplast</keyword>
<evidence type="ECO:0000256" key="7">
    <source>
        <dbReference type="ARBA" id="ARBA00022723"/>
    </source>
</evidence>
<evidence type="ECO:0000259" key="12">
    <source>
        <dbReference type="PROSITE" id="PS51085"/>
    </source>
</evidence>
<evidence type="ECO:0000256" key="1">
    <source>
        <dbReference type="ARBA" id="ARBA00003532"/>
    </source>
</evidence>
<keyword evidence="11" id="KW-0934">Plastid</keyword>
<evidence type="ECO:0000256" key="5">
    <source>
        <dbReference type="ARBA" id="ARBA00022528"/>
    </source>
</evidence>
<dbReference type="Proteomes" id="UP000237000">
    <property type="component" value="Unassembled WGS sequence"/>
</dbReference>
<gene>
    <name evidence="13" type="ORF">TorRG33x02_200370</name>
</gene>
<dbReference type="EMBL" id="JXTC01000167">
    <property type="protein sequence ID" value="PON84139.1"/>
    <property type="molecule type" value="Genomic_DNA"/>
</dbReference>
<dbReference type="GO" id="GO:0009507">
    <property type="term" value="C:chloroplast"/>
    <property type="evidence" value="ECO:0007669"/>
    <property type="project" value="UniProtKB-SubCell"/>
</dbReference>
<dbReference type="PANTHER" id="PTHR43112:SF30">
    <property type="entry name" value="FERREDOXIN-3, CHLOROPLASTIC"/>
    <property type="match status" value="1"/>
</dbReference>
<keyword evidence="9 11" id="KW-0408">Iron</keyword>
<comment type="caution">
    <text evidence="13">The sequence shown here is derived from an EMBL/GenBank/DDBJ whole genome shotgun (WGS) entry which is preliminary data.</text>
</comment>
<dbReference type="InterPro" id="IPR036010">
    <property type="entry name" value="2Fe-2S_ferredoxin-like_sf"/>
</dbReference>
<dbReference type="Gene3D" id="3.10.20.30">
    <property type="match status" value="1"/>
</dbReference>
<dbReference type="PROSITE" id="PS00197">
    <property type="entry name" value="2FE2S_FER_1"/>
    <property type="match status" value="1"/>
</dbReference>
<accession>A0A2P5EF12</accession>
<evidence type="ECO:0000313" key="13">
    <source>
        <dbReference type="EMBL" id="PON84139.1"/>
    </source>
</evidence>
<evidence type="ECO:0000313" key="14">
    <source>
        <dbReference type="Proteomes" id="UP000237000"/>
    </source>
</evidence>
<dbReference type="CDD" id="cd00207">
    <property type="entry name" value="fer2"/>
    <property type="match status" value="1"/>
</dbReference>
<dbReference type="FunFam" id="3.10.20.30:FF:000014">
    <property type="entry name" value="Ferredoxin"/>
    <property type="match status" value="1"/>
</dbReference>
<comment type="subcellular location">
    <subcellularLocation>
        <location evidence="2 11">Plastid</location>
        <location evidence="2 11">Chloroplast</location>
    </subcellularLocation>
</comment>
<dbReference type="SUPFAM" id="SSF54292">
    <property type="entry name" value="2Fe-2S ferredoxin-like"/>
    <property type="match status" value="1"/>
</dbReference>
<dbReference type="InterPro" id="IPR006058">
    <property type="entry name" value="2Fe2S_fd_BS"/>
</dbReference>
<sequence>MAIVNMATMKLPAISSFKTTPPSRFFALPQNTCSLGSVRRTSKAFGLKSSSFRVSAMADYKVKLILEDGEEHEFDVPDNEFILDSGEGAGLDLPYSCRAGSCSTCAGKLVSGSVDQSDQSFLDDDQIKKGYILTCVSKPTSDCVIETHKESELF</sequence>
<organism evidence="13 14">
    <name type="scientific">Trema orientale</name>
    <name type="common">Charcoal tree</name>
    <name type="synonym">Celtis orientalis</name>
    <dbReference type="NCBI Taxonomy" id="63057"/>
    <lineage>
        <taxon>Eukaryota</taxon>
        <taxon>Viridiplantae</taxon>
        <taxon>Streptophyta</taxon>
        <taxon>Embryophyta</taxon>
        <taxon>Tracheophyta</taxon>
        <taxon>Spermatophyta</taxon>
        <taxon>Magnoliopsida</taxon>
        <taxon>eudicotyledons</taxon>
        <taxon>Gunneridae</taxon>
        <taxon>Pentapetalae</taxon>
        <taxon>rosids</taxon>
        <taxon>fabids</taxon>
        <taxon>Rosales</taxon>
        <taxon>Cannabaceae</taxon>
        <taxon>Trema</taxon>
    </lineage>
</organism>
<evidence type="ECO:0000256" key="9">
    <source>
        <dbReference type="ARBA" id="ARBA00023004"/>
    </source>
</evidence>
<name>A0A2P5EF12_TREOI</name>
<dbReference type="GO" id="GO:0051537">
    <property type="term" value="F:2 iron, 2 sulfur cluster binding"/>
    <property type="evidence" value="ECO:0007669"/>
    <property type="project" value="UniProtKB-KW"/>
</dbReference>
<dbReference type="PANTHER" id="PTHR43112">
    <property type="entry name" value="FERREDOXIN"/>
    <property type="match status" value="1"/>
</dbReference>
<dbReference type="OrthoDB" id="1885901at2759"/>
<evidence type="ECO:0000256" key="2">
    <source>
        <dbReference type="ARBA" id="ARBA00004229"/>
    </source>
</evidence>
<dbReference type="AlphaFoldDB" id="A0A2P5EF12"/>
<dbReference type="PROSITE" id="PS51085">
    <property type="entry name" value="2FE2S_FER_2"/>
    <property type="match status" value="1"/>
</dbReference>
<evidence type="ECO:0000256" key="3">
    <source>
        <dbReference type="ARBA" id="ARBA00007874"/>
    </source>
</evidence>
<reference evidence="14" key="1">
    <citation type="submission" date="2016-06" db="EMBL/GenBank/DDBJ databases">
        <title>Parallel loss of symbiosis genes in relatives of nitrogen-fixing non-legume Parasponia.</title>
        <authorList>
            <person name="Van Velzen R."/>
            <person name="Holmer R."/>
            <person name="Bu F."/>
            <person name="Rutten L."/>
            <person name="Van Zeijl A."/>
            <person name="Liu W."/>
            <person name="Santuari L."/>
            <person name="Cao Q."/>
            <person name="Sharma T."/>
            <person name="Shen D."/>
            <person name="Roswanjaya Y."/>
            <person name="Wardhani T."/>
            <person name="Kalhor M.S."/>
            <person name="Jansen J."/>
            <person name="Van den Hoogen J."/>
            <person name="Gungor B."/>
            <person name="Hartog M."/>
            <person name="Hontelez J."/>
            <person name="Verver J."/>
            <person name="Yang W.-C."/>
            <person name="Schijlen E."/>
            <person name="Repin R."/>
            <person name="Schilthuizen M."/>
            <person name="Schranz E."/>
            <person name="Heidstra R."/>
            <person name="Miyata K."/>
            <person name="Fedorova E."/>
            <person name="Kohlen W."/>
            <person name="Bisseling T."/>
            <person name="Smit S."/>
            <person name="Geurts R."/>
        </authorList>
    </citation>
    <scope>NUCLEOTIDE SEQUENCE [LARGE SCALE GENOMIC DNA]</scope>
    <source>
        <strain evidence="14">cv. RG33-2</strain>
    </source>
</reference>
<evidence type="ECO:0000256" key="10">
    <source>
        <dbReference type="ARBA" id="ARBA00023014"/>
    </source>
</evidence>
<keyword evidence="4 11" id="KW-0813">Transport</keyword>
<comment type="cofactor">
    <cofactor evidence="11">
        <name>[2Fe-2S] cluster</name>
        <dbReference type="ChEBI" id="CHEBI:190135"/>
    </cofactor>
    <text evidence="11">Binds 1 [2Fe-2S] cluster.</text>
</comment>
<evidence type="ECO:0000256" key="6">
    <source>
        <dbReference type="ARBA" id="ARBA00022714"/>
    </source>
</evidence>
<dbReference type="GO" id="GO:0022900">
    <property type="term" value="P:electron transport chain"/>
    <property type="evidence" value="ECO:0007669"/>
    <property type="project" value="InterPro"/>
</dbReference>